<dbReference type="InterPro" id="IPR029063">
    <property type="entry name" value="SAM-dependent_MTases_sf"/>
</dbReference>
<organism evidence="3 4">
    <name type="scientific">Agrocybe chaxingu</name>
    <dbReference type="NCBI Taxonomy" id="84603"/>
    <lineage>
        <taxon>Eukaryota</taxon>
        <taxon>Fungi</taxon>
        <taxon>Dikarya</taxon>
        <taxon>Basidiomycota</taxon>
        <taxon>Agaricomycotina</taxon>
        <taxon>Agaricomycetes</taxon>
        <taxon>Agaricomycetidae</taxon>
        <taxon>Agaricales</taxon>
        <taxon>Agaricineae</taxon>
        <taxon>Strophariaceae</taxon>
        <taxon>Agrocybe</taxon>
    </lineage>
</organism>
<accession>A0A9W8MQJ4</accession>
<dbReference type="Gene3D" id="3.40.50.150">
    <property type="entry name" value="Vaccinia Virus protein VP39"/>
    <property type="match status" value="1"/>
</dbReference>
<feature type="compositionally biased region" description="Basic residues" evidence="1">
    <location>
        <begin position="618"/>
        <end position="629"/>
    </location>
</feature>
<feature type="compositionally biased region" description="Basic and acidic residues" evidence="1">
    <location>
        <begin position="337"/>
        <end position="360"/>
    </location>
</feature>
<proteinExistence type="predicted"/>
<feature type="compositionally biased region" description="Low complexity" evidence="1">
    <location>
        <begin position="33"/>
        <end position="52"/>
    </location>
</feature>
<dbReference type="SUPFAM" id="SSF53335">
    <property type="entry name" value="S-adenosyl-L-methionine-dependent methyltransferases"/>
    <property type="match status" value="1"/>
</dbReference>
<dbReference type="OrthoDB" id="2013972at2759"/>
<evidence type="ECO:0000313" key="4">
    <source>
        <dbReference type="Proteomes" id="UP001148786"/>
    </source>
</evidence>
<evidence type="ECO:0000259" key="2">
    <source>
        <dbReference type="Pfam" id="PF13649"/>
    </source>
</evidence>
<feature type="region of interest" description="Disordered" evidence="1">
    <location>
        <begin position="316"/>
        <end position="406"/>
    </location>
</feature>
<keyword evidence="4" id="KW-1185">Reference proteome</keyword>
<feature type="domain" description="Methyltransferase" evidence="2">
    <location>
        <begin position="212"/>
        <end position="301"/>
    </location>
</feature>
<dbReference type="Pfam" id="PF13649">
    <property type="entry name" value="Methyltransf_25"/>
    <property type="match status" value="1"/>
</dbReference>
<dbReference type="Proteomes" id="UP001148786">
    <property type="component" value="Unassembled WGS sequence"/>
</dbReference>
<feature type="compositionally biased region" description="Low complexity" evidence="1">
    <location>
        <begin position="110"/>
        <end position="121"/>
    </location>
</feature>
<sequence>MPFYMFRSKSRPGSSSHGKGLSDFGLRRRRSTGSKAAAAAAIAVSASTSSGGTASGSGAGTGGGKARDSVHLQVGVSNVGIPNPPPLPENAPSSSVPGFSAPGPITPVASTSSITTMSSTSKGDRKSQLKPPSNAQDLKFSTADRTILEELKANIQAREAQFKIMGVGHTVVGGGKCAGKKYHPYPKNEVPYPRSYDRLTLGVELAHGCYIAQGLGRSAGRIAECHFVGLDIVPLHPNLQNVGSPDLASRITWVQHNFLEVLPFQNEEFDFVHIKRISLGVPEDKWDKLFEEIHRVMKPGGAFEMIEEDLFFPGRRVVEQDDPSTRDDASSVTRRNSSSDRHRASINSHDEMGRLEHVAENSDPAPQTPATIHATLPAASRPGSPTTIKNGEYPNGRADPLSERKPQAPQTMVIIPPHSRSAARPLLHVKTQPTTGAYTDFVGLGGQMHPAMFGSSVSLLGTMGYLTIQDPLVEMIKESKRSRISAVMAPGLGHASSTSSDGHQPNIQPAAKKTKPSPFLLRSLTQTKAPTNPRDHTILAAVWHGMLGSRFVNPTPLSLLTTFLEYHFKDVRTHPPLLYTFPPVPVRAEEESGDESHGLLHSESESDVDGARDVIVPRPKRPRSTKSRKSLSSNSTSSHANESGEVSEEHRWLSMQALLKHKSPYITLDESRAYAYSPSNKSAFHLQKTNDGKMLLSNRISRLPNTTLHIDLRTLNLHLALRAKEVIACSEPMWHWVEKTQADAKAAAVSPSSSRGSRFRSDSIESTLVGSGSDADSSTTDEDTARNAILEMTRDDFDQLLNNFEMDMQDKASVGNALRERFNWQTFPSPILQDRKAFDLACEKYDNWAEQNKIHQPSVQVVHRSRNSFSNSGLVPPTPDSPDSRDHNLINRITP</sequence>
<feature type="compositionally biased region" description="Basic and acidic residues" evidence="1">
    <location>
        <begin position="588"/>
        <end position="612"/>
    </location>
</feature>
<dbReference type="AlphaFoldDB" id="A0A9W8MQJ4"/>
<feature type="compositionally biased region" description="Polar residues" evidence="1">
    <location>
        <begin position="495"/>
        <end position="507"/>
    </location>
</feature>
<comment type="caution">
    <text evidence="3">The sequence shown here is derived from an EMBL/GenBank/DDBJ whole genome shotgun (WGS) entry which is preliminary data.</text>
</comment>
<feature type="region of interest" description="Disordered" evidence="1">
    <location>
        <begin position="865"/>
        <end position="895"/>
    </location>
</feature>
<gene>
    <name evidence="3" type="ORF">NLJ89_g8695</name>
</gene>
<feature type="region of interest" description="Disordered" evidence="1">
    <location>
        <begin position="588"/>
        <end position="648"/>
    </location>
</feature>
<feature type="compositionally biased region" description="Basic and acidic residues" evidence="1">
    <location>
        <begin position="316"/>
        <end position="329"/>
    </location>
</feature>
<evidence type="ECO:0000313" key="3">
    <source>
        <dbReference type="EMBL" id="KAJ3502866.1"/>
    </source>
</evidence>
<name>A0A9W8MQJ4_9AGAR</name>
<feature type="region of interest" description="Disordered" evidence="1">
    <location>
        <begin position="747"/>
        <end position="782"/>
    </location>
</feature>
<dbReference type="EMBL" id="JANKHO010001218">
    <property type="protein sequence ID" value="KAJ3502866.1"/>
    <property type="molecule type" value="Genomic_DNA"/>
</dbReference>
<feature type="region of interest" description="Disordered" evidence="1">
    <location>
        <begin position="1"/>
        <end position="137"/>
    </location>
</feature>
<feature type="compositionally biased region" description="Gly residues" evidence="1">
    <location>
        <begin position="53"/>
        <end position="64"/>
    </location>
</feature>
<protein>
    <recommendedName>
        <fullName evidence="2">Methyltransferase domain-containing protein</fullName>
    </recommendedName>
</protein>
<feature type="region of interest" description="Disordered" evidence="1">
    <location>
        <begin position="491"/>
        <end position="519"/>
    </location>
</feature>
<reference evidence="3" key="1">
    <citation type="submission" date="2022-07" db="EMBL/GenBank/DDBJ databases">
        <title>Genome Sequence of Agrocybe chaxingu.</title>
        <authorList>
            <person name="Buettner E."/>
        </authorList>
    </citation>
    <scope>NUCLEOTIDE SEQUENCE</scope>
    <source>
        <strain evidence="3">MP-N11</strain>
    </source>
</reference>
<evidence type="ECO:0000256" key="1">
    <source>
        <dbReference type="SAM" id="MobiDB-lite"/>
    </source>
</evidence>
<dbReference type="CDD" id="cd02440">
    <property type="entry name" value="AdoMet_MTases"/>
    <property type="match status" value="1"/>
</dbReference>
<dbReference type="InterPro" id="IPR041698">
    <property type="entry name" value="Methyltransf_25"/>
</dbReference>